<dbReference type="EMBL" id="MSFU01000025">
    <property type="protein sequence ID" value="PWY66325.1"/>
    <property type="molecule type" value="Genomic_DNA"/>
</dbReference>
<dbReference type="Proteomes" id="UP000246171">
    <property type="component" value="Unassembled WGS sequence"/>
</dbReference>
<gene>
    <name evidence="1" type="ORF">BO83DRAFT_381206</name>
</gene>
<accession>A0A317UX74</accession>
<dbReference type="GeneID" id="37053902"/>
<evidence type="ECO:0000313" key="2">
    <source>
        <dbReference type="Proteomes" id="UP000246171"/>
    </source>
</evidence>
<keyword evidence="2" id="KW-1185">Reference proteome</keyword>
<comment type="caution">
    <text evidence="1">The sequence shown here is derived from an EMBL/GenBank/DDBJ whole genome shotgun (WGS) entry which is preliminary data.</text>
</comment>
<reference evidence="1" key="1">
    <citation type="submission" date="2016-12" db="EMBL/GenBank/DDBJ databases">
        <title>The genomes of Aspergillus section Nigri reveals drivers in fungal speciation.</title>
        <authorList>
            <consortium name="DOE Joint Genome Institute"/>
            <person name="Vesth T.C."/>
            <person name="Nybo J."/>
            <person name="Theobald S."/>
            <person name="Brandl J."/>
            <person name="Frisvad J.C."/>
            <person name="Nielsen K.F."/>
            <person name="Lyhne E.K."/>
            <person name="Kogle M.E."/>
            <person name="Kuo A."/>
            <person name="Riley R."/>
            <person name="Clum A."/>
            <person name="Nolan M."/>
            <person name="Lipzen A."/>
            <person name="Salamov A."/>
            <person name="Henrissat B."/>
            <person name="Wiebenga A."/>
            <person name="De vries R.P."/>
            <person name="Grigoriev I.V."/>
            <person name="Mortensen U.H."/>
            <person name="Andersen M.R."/>
            <person name="Baker S.E."/>
        </authorList>
    </citation>
    <scope>NUCLEOTIDE SEQUENCE</scope>
    <source>
        <strain evidence="1">CBS 122712</strain>
    </source>
</reference>
<dbReference type="AlphaFoldDB" id="A0A317UX74"/>
<proteinExistence type="predicted"/>
<name>A0A317UX74_ASPEC</name>
<dbReference type="VEuPathDB" id="FungiDB:BO83DRAFT_381206"/>
<evidence type="ECO:0000313" key="1">
    <source>
        <dbReference type="EMBL" id="PWY66325.1"/>
    </source>
</evidence>
<protein>
    <submittedName>
        <fullName evidence="1">Uncharacterized protein</fullName>
    </submittedName>
</protein>
<sequence>MCQSPHPQLPGVLILVNSSSCFFADLCCIRLSRNASAGLSSYCTEYSHDKSLVTDDGYPSLECWWDESERYHLA</sequence>
<organism evidence="1 2">
    <name type="scientific">Aspergillus eucalypticola (strain CBS 122712 / IBT 29274)</name>
    <dbReference type="NCBI Taxonomy" id="1448314"/>
    <lineage>
        <taxon>Eukaryota</taxon>
        <taxon>Fungi</taxon>
        <taxon>Dikarya</taxon>
        <taxon>Ascomycota</taxon>
        <taxon>Pezizomycotina</taxon>
        <taxon>Eurotiomycetes</taxon>
        <taxon>Eurotiomycetidae</taxon>
        <taxon>Eurotiales</taxon>
        <taxon>Aspergillaceae</taxon>
        <taxon>Aspergillus</taxon>
        <taxon>Aspergillus subgen. Circumdati</taxon>
    </lineage>
</organism>
<dbReference type="RefSeq" id="XP_025384976.1">
    <property type="nucleotide sequence ID" value="XM_025531940.1"/>
</dbReference>